<dbReference type="InterPro" id="IPR050216">
    <property type="entry name" value="LRR_domain-containing"/>
</dbReference>
<keyword evidence="5" id="KW-1185">Reference proteome</keyword>
<sequence>MRLPATILLTLIFQVSFAQMRVIWQKDLKTEGIDHLKLTQQFDGPNTGFTQPVLDQFGKTMDATFPPKFNAGIMVFAQFYINVSGTIDYLILDLQAEEGYNMDSLRNHATDSFRKNLEGWKLPKAPEKPFFLATMRQVGKQIIRREVKKSDSAVIDVKTAIAIRDTLKIKYLYLNQLELTALPNVIYRFPNLTELHLGGNEFKEASIDLRRFPRLKQLHLQNNELTNKSLKLTESSSLGLLNLKENKFTDVPDAARKCKKLESLWLGGNVLTGLSNASFKGFKRLRDLNFYKSDIAILPKGIKKLRRLEVLDLYYNKLETLPKTITKLKRLTHFAVSYNQIAALPEKISRLKNVHTLYAHHNHLSNLPDNIVQMKNLRILDLGYNWFTNFPPELTAFTNLQELDLSSNNFPEFPEQLLKINQLEKLYLRGNPFVTENTEKKYGQQLGLLKSKNIEVFY</sequence>
<dbReference type="InterPro" id="IPR055414">
    <property type="entry name" value="LRR_R13L4/SHOC2-like"/>
</dbReference>
<keyword evidence="2" id="KW-0677">Repeat</keyword>
<dbReference type="InterPro" id="IPR001611">
    <property type="entry name" value="Leu-rich_rpt"/>
</dbReference>
<accession>A0A5R9KY56</accession>
<dbReference type="Pfam" id="PF23598">
    <property type="entry name" value="LRR_14"/>
    <property type="match status" value="1"/>
</dbReference>
<evidence type="ECO:0000256" key="1">
    <source>
        <dbReference type="ARBA" id="ARBA00022614"/>
    </source>
</evidence>
<dbReference type="SMART" id="SM00369">
    <property type="entry name" value="LRR_TYP"/>
    <property type="match status" value="7"/>
</dbReference>
<proteinExistence type="predicted"/>
<reference evidence="4 5" key="1">
    <citation type="submission" date="2019-05" db="EMBL/GenBank/DDBJ databases">
        <authorList>
            <person name="Qu J.-H."/>
        </authorList>
    </citation>
    <scope>NUCLEOTIDE SEQUENCE [LARGE SCALE GENOMIC DNA]</scope>
    <source>
        <strain evidence="4 5">T17</strain>
    </source>
</reference>
<dbReference type="Proteomes" id="UP000306402">
    <property type="component" value="Unassembled WGS sequence"/>
</dbReference>
<protein>
    <submittedName>
        <fullName evidence="4">Leucine-rich repeat domain-containing protein</fullName>
    </submittedName>
</protein>
<keyword evidence="1" id="KW-0433">Leucine-rich repeat</keyword>
<evidence type="ECO:0000259" key="3">
    <source>
        <dbReference type="Pfam" id="PF23598"/>
    </source>
</evidence>
<dbReference type="Pfam" id="PF00560">
    <property type="entry name" value="LRR_1"/>
    <property type="match status" value="1"/>
</dbReference>
<dbReference type="PANTHER" id="PTHR48051:SF1">
    <property type="entry name" value="RAS SUPPRESSOR PROTEIN 1"/>
    <property type="match status" value="1"/>
</dbReference>
<feature type="domain" description="Disease resistance R13L4/SHOC-2-like LRR" evidence="3">
    <location>
        <begin position="338"/>
        <end position="449"/>
    </location>
</feature>
<evidence type="ECO:0000256" key="2">
    <source>
        <dbReference type="ARBA" id="ARBA00022737"/>
    </source>
</evidence>
<dbReference type="SMART" id="SM00364">
    <property type="entry name" value="LRR_BAC"/>
    <property type="match status" value="5"/>
</dbReference>
<organism evidence="4 5">
    <name type="scientific">Dyadobacter luticola</name>
    <dbReference type="NCBI Taxonomy" id="1979387"/>
    <lineage>
        <taxon>Bacteria</taxon>
        <taxon>Pseudomonadati</taxon>
        <taxon>Bacteroidota</taxon>
        <taxon>Cytophagia</taxon>
        <taxon>Cytophagales</taxon>
        <taxon>Spirosomataceae</taxon>
        <taxon>Dyadobacter</taxon>
    </lineage>
</organism>
<dbReference type="EMBL" id="VCEJ01000004">
    <property type="protein sequence ID" value="TLV01204.1"/>
    <property type="molecule type" value="Genomic_DNA"/>
</dbReference>
<evidence type="ECO:0000313" key="5">
    <source>
        <dbReference type="Proteomes" id="UP000306402"/>
    </source>
</evidence>
<dbReference type="InterPro" id="IPR003591">
    <property type="entry name" value="Leu-rich_rpt_typical-subtyp"/>
</dbReference>
<dbReference type="AlphaFoldDB" id="A0A5R9KY56"/>
<gene>
    <name evidence="4" type="ORF">FEN17_17300</name>
</gene>
<dbReference type="PANTHER" id="PTHR48051">
    <property type="match status" value="1"/>
</dbReference>
<name>A0A5R9KY56_9BACT</name>
<dbReference type="RefSeq" id="WP_138366575.1">
    <property type="nucleotide sequence ID" value="NZ_VCEJ01000004.1"/>
</dbReference>
<dbReference type="Pfam" id="PF13855">
    <property type="entry name" value="LRR_8"/>
    <property type="match status" value="1"/>
</dbReference>
<comment type="caution">
    <text evidence="4">The sequence shown here is derived from an EMBL/GenBank/DDBJ whole genome shotgun (WGS) entry which is preliminary data.</text>
</comment>
<dbReference type="Gene3D" id="3.80.10.10">
    <property type="entry name" value="Ribonuclease Inhibitor"/>
    <property type="match status" value="3"/>
</dbReference>
<dbReference type="GO" id="GO:0005737">
    <property type="term" value="C:cytoplasm"/>
    <property type="evidence" value="ECO:0007669"/>
    <property type="project" value="TreeGrafter"/>
</dbReference>
<dbReference type="InterPro" id="IPR032675">
    <property type="entry name" value="LRR_dom_sf"/>
</dbReference>
<dbReference type="SUPFAM" id="SSF52058">
    <property type="entry name" value="L domain-like"/>
    <property type="match status" value="1"/>
</dbReference>
<evidence type="ECO:0000313" key="4">
    <source>
        <dbReference type="EMBL" id="TLV01204.1"/>
    </source>
</evidence>
<dbReference type="OrthoDB" id="922532at2"/>